<keyword evidence="2" id="KW-0539">Nucleus</keyword>
<evidence type="ECO:0000256" key="1">
    <source>
        <dbReference type="ARBA" id="ARBA00004123"/>
    </source>
</evidence>
<evidence type="ECO:0000313" key="5">
    <source>
        <dbReference type="Proteomes" id="UP000728185"/>
    </source>
</evidence>
<feature type="region of interest" description="Disordered" evidence="3">
    <location>
        <begin position="271"/>
        <end position="306"/>
    </location>
</feature>
<reference evidence="4" key="1">
    <citation type="submission" date="2019-05" db="EMBL/GenBank/DDBJ databases">
        <title>Annotation for the trematode Fasciolopsis buski.</title>
        <authorList>
            <person name="Choi Y.-J."/>
        </authorList>
    </citation>
    <scope>NUCLEOTIDE SEQUENCE</scope>
    <source>
        <strain evidence="4">HT</strain>
        <tissue evidence="4">Whole worm</tissue>
    </source>
</reference>
<accession>A0A8E0VF51</accession>
<dbReference type="GO" id="GO:0005634">
    <property type="term" value="C:nucleus"/>
    <property type="evidence" value="ECO:0007669"/>
    <property type="project" value="UniProtKB-SubCell"/>
</dbReference>
<dbReference type="GO" id="GO:0007064">
    <property type="term" value="P:mitotic sister chromatid cohesion"/>
    <property type="evidence" value="ECO:0007669"/>
    <property type="project" value="InterPro"/>
</dbReference>
<sequence length="405" mass="45990">MGKSVGYQIVYPNGCKELTDTLKVDELRRRLNDLSSSFDQIIEDETCEADTTYDLDSSTQLSKHEGLKGLFLLLVSPEYTQHSDIDIRLRVGVCICKMLKIFCPNNPFSGMLEERSLTKNTLLFLLACISQLANVKSKSDVTYPKLHTILYICCQIDVFLWCASLEDEVTLFDCIKTAFSIVKNLNVWAWTEPTIIRQMLLDMVVKVIAQAESLLTREIIIYILELLIEPARSTQSEQHTLARDLIIRTATHLEYNIQMLLQNSLIAGNVEPQKETSQQTETKPKDNVDVDELSDSDTVSEVQEPHSANPLGEHAFLIIYALHTIQESLVAPVLPTIELKLKSPSERERKRSFRLLARLFSEPVCFITIAKISLVQNYILNQKYLTLGEKLACLHLHLKVSFVGK</sequence>
<evidence type="ECO:0000256" key="2">
    <source>
        <dbReference type="ARBA" id="ARBA00023242"/>
    </source>
</evidence>
<dbReference type="OrthoDB" id="200660at2759"/>
<dbReference type="GO" id="GO:0000785">
    <property type="term" value="C:chromatin"/>
    <property type="evidence" value="ECO:0007669"/>
    <property type="project" value="TreeGrafter"/>
</dbReference>
<dbReference type="EMBL" id="LUCM01010909">
    <property type="protein sequence ID" value="KAA0184788.1"/>
    <property type="molecule type" value="Genomic_DNA"/>
</dbReference>
<protein>
    <submittedName>
        <fullName evidence="4">Putative androgen induced inhibitor of proliferation (As3) / pds5</fullName>
    </submittedName>
</protein>
<proteinExistence type="predicted"/>
<evidence type="ECO:0000313" key="4">
    <source>
        <dbReference type="EMBL" id="KAA0184788.1"/>
    </source>
</evidence>
<name>A0A8E0VF51_9TREM</name>
<organism evidence="4 5">
    <name type="scientific">Fasciolopsis buskii</name>
    <dbReference type="NCBI Taxonomy" id="27845"/>
    <lineage>
        <taxon>Eukaryota</taxon>
        <taxon>Metazoa</taxon>
        <taxon>Spiralia</taxon>
        <taxon>Lophotrochozoa</taxon>
        <taxon>Platyhelminthes</taxon>
        <taxon>Trematoda</taxon>
        <taxon>Digenea</taxon>
        <taxon>Plagiorchiida</taxon>
        <taxon>Echinostomata</taxon>
        <taxon>Echinostomatoidea</taxon>
        <taxon>Fasciolidae</taxon>
        <taxon>Fasciolopsis</taxon>
    </lineage>
</organism>
<dbReference type="PANTHER" id="PTHR12663">
    <property type="entry name" value="ANDROGEN INDUCED INHIBITOR OF PROLIFERATION AS3 / PDS5-RELATED"/>
    <property type="match status" value="1"/>
</dbReference>
<evidence type="ECO:0000256" key="3">
    <source>
        <dbReference type="SAM" id="MobiDB-lite"/>
    </source>
</evidence>
<comment type="caution">
    <text evidence="4">The sequence shown here is derived from an EMBL/GenBank/DDBJ whole genome shotgun (WGS) entry which is preliminary data.</text>
</comment>
<dbReference type="GO" id="GO:0006281">
    <property type="term" value="P:DNA repair"/>
    <property type="evidence" value="ECO:0007669"/>
    <property type="project" value="TreeGrafter"/>
</dbReference>
<comment type="subcellular location">
    <subcellularLocation>
        <location evidence="1">Nucleus</location>
    </subcellularLocation>
</comment>
<dbReference type="AlphaFoldDB" id="A0A8E0VF51"/>
<keyword evidence="5" id="KW-1185">Reference proteome</keyword>
<dbReference type="InterPro" id="IPR039776">
    <property type="entry name" value="Pds5"/>
</dbReference>
<dbReference type="Proteomes" id="UP000728185">
    <property type="component" value="Unassembled WGS sequence"/>
</dbReference>
<dbReference type="PANTHER" id="PTHR12663:SF0">
    <property type="entry name" value="PRECOCIOUS DISSOCIATION OF SISTERS 5, ISOFORM A"/>
    <property type="match status" value="1"/>
</dbReference>
<dbReference type="Pfam" id="PF20168">
    <property type="entry name" value="PDS5"/>
    <property type="match status" value="1"/>
</dbReference>
<gene>
    <name evidence="4" type="ORF">FBUS_08598</name>
</gene>